<evidence type="ECO:0000256" key="1">
    <source>
        <dbReference type="ARBA" id="ARBA00004196"/>
    </source>
</evidence>
<reference evidence="9" key="1">
    <citation type="submission" date="2018-06" db="EMBL/GenBank/DDBJ databases">
        <authorList>
            <person name="Cea G.-C."/>
            <person name="William W."/>
        </authorList>
    </citation>
    <scope>NUCLEOTIDE SEQUENCE [LARGE SCALE GENOMIC DNA]</scope>
    <source>
        <strain evidence="9">DB21MT-2</strain>
    </source>
</reference>
<organism evidence="8 9">
    <name type="scientific">Shewanella benthica</name>
    <dbReference type="NCBI Taxonomy" id="43661"/>
    <lineage>
        <taxon>Bacteria</taxon>
        <taxon>Pseudomonadati</taxon>
        <taxon>Pseudomonadota</taxon>
        <taxon>Gammaproteobacteria</taxon>
        <taxon>Alteromonadales</taxon>
        <taxon>Shewanellaceae</taxon>
        <taxon>Shewanella</taxon>
    </lineage>
</organism>
<dbReference type="KEGG" id="sbk:SHEWBE_1725"/>
<dbReference type="CDD" id="cd00371">
    <property type="entry name" value="HMA"/>
    <property type="match status" value="1"/>
</dbReference>
<dbReference type="InterPro" id="IPR001802">
    <property type="entry name" value="MerP/CopZ"/>
</dbReference>
<dbReference type="GO" id="GO:0042597">
    <property type="term" value="C:periplasmic space"/>
    <property type="evidence" value="ECO:0007669"/>
    <property type="project" value="UniProtKB-SubCell"/>
</dbReference>
<evidence type="ECO:0000256" key="6">
    <source>
        <dbReference type="SAM" id="SignalP"/>
    </source>
</evidence>
<comment type="subcellular location">
    <subcellularLocation>
        <location evidence="1">Cell envelope</location>
    </subcellularLocation>
    <subcellularLocation>
        <location evidence="4">Periplasm</location>
    </subcellularLocation>
</comment>
<evidence type="ECO:0000313" key="9">
    <source>
        <dbReference type="Proteomes" id="UP000250123"/>
    </source>
</evidence>
<dbReference type="PROSITE" id="PS50846">
    <property type="entry name" value="HMA_2"/>
    <property type="match status" value="1"/>
</dbReference>
<accession>A0A330M0P8</accession>
<feature type="region of interest" description="Disordered" evidence="5">
    <location>
        <begin position="103"/>
        <end position="124"/>
    </location>
</feature>
<dbReference type="Gene3D" id="3.30.70.100">
    <property type="match status" value="1"/>
</dbReference>
<dbReference type="PRINTS" id="PR00946">
    <property type="entry name" value="HGSCAVENGER"/>
</dbReference>
<proteinExistence type="predicted"/>
<dbReference type="Pfam" id="PF00403">
    <property type="entry name" value="HMA"/>
    <property type="match status" value="1"/>
</dbReference>
<dbReference type="InterPro" id="IPR036163">
    <property type="entry name" value="HMA_dom_sf"/>
</dbReference>
<dbReference type="InterPro" id="IPR006121">
    <property type="entry name" value="HMA_dom"/>
</dbReference>
<keyword evidence="2 4" id="KW-0475">Mercuric resistance</keyword>
<evidence type="ECO:0000256" key="4">
    <source>
        <dbReference type="RuleBase" id="RU361212"/>
    </source>
</evidence>
<dbReference type="GO" id="GO:0015097">
    <property type="term" value="F:mercury ion transmembrane transporter activity"/>
    <property type="evidence" value="ECO:0007669"/>
    <property type="project" value="UniProtKB-UniRule"/>
</dbReference>
<dbReference type="Proteomes" id="UP000250123">
    <property type="component" value="Chromosome SHEWBE"/>
</dbReference>
<dbReference type="AlphaFoldDB" id="A0A330M0P8"/>
<feature type="domain" description="HMA" evidence="7">
    <location>
        <begin position="38"/>
        <end position="104"/>
    </location>
</feature>
<evidence type="ECO:0000259" key="7">
    <source>
        <dbReference type="PROSITE" id="PS50846"/>
    </source>
</evidence>
<keyword evidence="4" id="KW-0574">Periplasm</keyword>
<sequence length="124" mass="13291">MKSRVLMSKNSTATTVMSLVLLASALGIMPTAALAETRSVNLMVPTMDCGMCPITVRKALENLDGVKQAKVDFGDKTARVIFDDDKVSVDRLMQATKDAGYPSEIIETSNKSHASSDVNHGNES</sequence>
<dbReference type="NCBIfam" id="TIGR02052">
    <property type="entry name" value="MerP"/>
    <property type="match status" value="1"/>
</dbReference>
<comment type="function">
    <text evidence="4">Involved in mercury resistance. Acts as a mercury scavenger that specifically binds to a mercuric ion in the periplasm and probably passes it to the cytoplasmic mercuric reductase MerA via the mercuric transport protein MerT.</text>
</comment>
<feature type="compositionally biased region" description="Polar residues" evidence="5">
    <location>
        <begin position="106"/>
        <end position="124"/>
    </location>
</feature>
<feature type="signal peptide" evidence="6">
    <location>
        <begin position="1"/>
        <end position="35"/>
    </location>
</feature>
<dbReference type="GO" id="GO:0030313">
    <property type="term" value="C:cell envelope"/>
    <property type="evidence" value="ECO:0007669"/>
    <property type="project" value="UniProtKB-SubCell"/>
</dbReference>
<keyword evidence="6" id="KW-0732">Signal</keyword>
<gene>
    <name evidence="4" type="primary">merP</name>
    <name evidence="8" type="ORF">SHEWBE_1725</name>
</gene>
<protein>
    <recommendedName>
        <fullName evidence="4">Periplasmic mercury ion-binding protein</fullName>
    </recommendedName>
</protein>
<dbReference type="SUPFAM" id="SSF55008">
    <property type="entry name" value="HMA, heavy metal-associated domain"/>
    <property type="match status" value="1"/>
</dbReference>
<evidence type="ECO:0000313" key="8">
    <source>
        <dbReference type="EMBL" id="SQH75691.1"/>
    </source>
</evidence>
<feature type="chain" id="PRO_5016306108" description="Periplasmic mercury ion-binding protein" evidence="6">
    <location>
        <begin position="36"/>
        <end position="124"/>
    </location>
</feature>
<evidence type="ECO:0000256" key="3">
    <source>
        <dbReference type="ARBA" id="ARBA00022914"/>
    </source>
</evidence>
<evidence type="ECO:0000256" key="2">
    <source>
        <dbReference type="ARBA" id="ARBA00022466"/>
    </source>
</evidence>
<evidence type="ECO:0000256" key="5">
    <source>
        <dbReference type="SAM" id="MobiDB-lite"/>
    </source>
</evidence>
<dbReference type="InterPro" id="IPR011795">
    <property type="entry name" value="MerP"/>
</dbReference>
<keyword evidence="4" id="KW-0479">Metal-binding</keyword>
<name>A0A330M0P8_9GAMM</name>
<keyword evidence="3 4" id="KW-0476">Mercury</keyword>
<dbReference type="RefSeq" id="WP_231926467.1">
    <property type="nucleotide sequence ID" value="NZ_LS483452.1"/>
</dbReference>
<dbReference type="GO" id="GO:0045340">
    <property type="term" value="F:mercury ion binding"/>
    <property type="evidence" value="ECO:0007669"/>
    <property type="project" value="UniProtKB-UniRule"/>
</dbReference>
<dbReference type="EMBL" id="LS483452">
    <property type="protein sequence ID" value="SQH75691.1"/>
    <property type="molecule type" value="Genomic_DNA"/>
</dbReference>